<dbReference type="AlphaFoldDB" id="A0AAD4LZS3"/>
<evidence type="ECO:0000313" key="1">
    <source>
        <dbReference type="EMBL" id="KAI0296990.1"/>
    </source>
</evidence>
<accession>A0AAD4LZS3</accession>
<reference evidence="1" key="1">
    <citation type="journal article" date="2022" name="New Phytol.">
        <title>Evolutionary transition to the ectomycorrhizal habit in the genomes of a hyperdiverse lineage of mushroom-forming fungi.</title>
        <authorList>
            <person name="Looney B."/>
            <person name="Miyauchi S."/>
            <person name="Morin E."/>
            <person name="Drula E."/>
            <person name="Courty P.E."/>
            <person name="Kohler A."/>
            <person name="Kuo A."/>
            <person name="LaButti K."/>
            <person name="Pangilinan J."/>
            <person name="Lipzen A."/>
            <person name="Riley R."/>
            <person name="Andreopoulos W."/>
            <person name="He G."/>
            <person name="Johnson J."/>
            <person name="Nolan M."/>
            <person name="Tritt A."/>
            <person name="Barry K.W."/>
            <person name="Grigoriev I.V."/>
            <person name="Nagy L.G."/>
            <person name="Hibbett D."/>
            <person name="Henrissat B."/>
            <person name="Matheny P.B."/>
            <person name="Labbe J."/>
            <person name="Martin F.M."/>
        </authorList>
    </citation>
    <scope>NUCLEOTIDE SEQUENCE</scope>
    <source>
        <strain evidence="1">BPL690</strain>
    </source>
</reference>
<keyword evidence="2" id="KW-1185">Reference proteome</keyword>
<organism evidence="1 2">
    <name type="scientific">Multifurca ochricompacta</name>
    <dbReference type="NCBI Taxonomy" id="376703"/>
    <lineage>
        <taxon>Eukaryota</taxon>
        <taxon>Fungi</taxon>
        <taxon>Dikarya</taxon>
        <taxon>Basidiomycota</taxon>
        <taxon>Agaricomycotina</taxon>
        <taxon>Agaricomycetes</taxon>
        <taxon>Russulales</taxon>
        <taxon>Russulaceae</taxon>
        <taxon>Multifurca</taxon>
    </lineage>
</organism>
<protein>
    <submittedName>
        <fullName evidence="1">Uncharacterized protein</fullName>
    </submittedName>
</protein>
<comment type="caution">
    <text evidence="1">The sequence shown here is derived from an EMBL/GenBank/DDBJ whole genome shotgun (WGS) entry which is preliminary data.</text>
</comment>
<sequence>MLSQDKHMVVNMEHVVPATTISPSSLSTLSGFVDYTAIVASQCVAAILLRSPLLYACGILQQVDPPSF</sequence>
<gene>
    <name evidence="1" type="ORF">B0F90DRAFT_1743267</name>
</gene>
<dbReference type="Proteomes" id="UP001203297">
    <property type="component" value="Unassembled WGS sequence"/>
</dbReference>
<name>A0AAD4LZS3_9AGAM</name>
<dbReference type="EMBL" id="WTXG01000042">
    <property type="protein sequence ID" value="KAI0296990.1"/>
    <property type="molecule type" value="Genomic_DNA"/>
</dbReference>
<evidence type="ECO:0000313" key="2">
    <source>
        <dbReference type="Proteomes" id="UP001203297"/>
    </source>
</evidence>
<proteinExistence type="predicted"/>